<feature type="transmembrane region" description="Helical" evidence="12">
    <location>
        <begin position="92"/>
        <end position="114"/>
    </location>
</feature>
<evidence type="ECO:0000256" key="1">
    <source>
        <dbReference type="ARBA" id="ARBA00004141"/>
    </source>
</evidence>
<comment type="function">
    <text evidence="12">Key component of the F(0) channel; it plays a direct role in translocation across the membrane. A homomeric c-ring of between 10-14 subunits forms the central stalk rotor element with the F(1) delta and epsilon subunits.</text>
</comment>
<dbReference type="GO" id="GO:0005886">
    <property type="term" value="C:plasma membrane"/>
    <property type="evidence" value="ECO:0007669"/>
    <property type="project" value="UniProtKB-SubCell"/>
</dbReference>
<dbReference type="STRING" id="1121391.SAMN02745206_01925"/>
<evidence type="ECO:0000313" key="15">
    <source>
        <dbReference type="Proteomes" id="UP000184076"/>
    </source>
</evidence>
<feature type="transmembrane region" description="Helical" evidence="12">
    <location>
        <begin position="253"/>
        <end position="273"/>
    </location>
</feature>
<keyword evidence="10 12" id="KW-0472">Membrane</keyword>
<dbReference type="RefSeq" id="WP_073038774.1">
    <property type="nucleotide sequence ID" value="NZ_FQVB01000017.1"/>
</dbReference>
<feature type="transmembrane region" description="Helical" evidence="12">
    <location>
        <begin position="294"/>
        <end position="322"/>
    </location>
</feature>
<keyword evidence="7 12" id="KW-1133">Transmembrane helix</keyword>
<dbReference type="PANTHER" id="PTHR10031:SF0">
    <property type="entry name" value="ATPASE PROTEIN 9"/>
    <property type="match status" value="1"/>
</dbReference>
<feature type="transmembrane region" description="Helical" evidence="12">
    <location>
        <begin position="171"/>
        <end position="196"/>
    </location>
</feature>
<keyword evidence="9 12" id="KW-0446">Lipid-binding</keyword>
<feature type="transmembrane region" description="Helical" evidence="12">
    <location>
        <begin position="12"/>
        <end position="37"/>
    </location>
</feature>
<feature type="domain" description="V-ATPase proteolipid subunit C-like" evidence="13">
    <location>
        <begin position="15"/>
        <end position="78"/>
    </location>
</feature>
<dbReference type="HAMAP" id="MF_01396">
    <property type="entry name" value="ATP_synth_c_bact"/>
    <property type="match status" value="2"/>
</dbReference>
<evidence type="ECO:0000256" key="3">
    <source>
        <dbReference type="ARBA" id="ARBA00022448"/>
    </source>
</evidence>
<comment type="similarity">
    <text evidence="2 12">Belongs to the ATPase C chain family.</text>
</comment>
<feature type="domain" description="V-ATPase proteolipid subunit C-like" evidence="13">
    <location>
        <begin position="176"/>
        <end position="239"/>
    </location>
</feature>
<keyword evidence="3 12" id="KW-0813">Transport</keyword>
<dbReference type="AlphaFoldDB" id="A0A1M5BFX7"/>
<evidence type="ECO:0000256" key="5">
    <source>
        <dbReference type="ARBA" id="ARBA00022692"/>
    </source>
</evidence>
<comment type="caution">
    <text evidence="12">Lacks conserved residue(s) required for the propagation of feature annotation.</text>
</comment>
<sequence length="324" mass="32379">MAFDHVTWIKAASYLGSGLAVGFGAIGAALGEGYTAGKANQVLAYRPRMSGDILKTMLVGQAVAESAAIFALVISMLLVFGGLGGPTPLSAWAYLGAGLAAGLSAVGSGVGSGFPAAAACEGIGRQPKASGQVTLIMLIGSAITQTPCIFGLVIAFLLMFVDFSAKPYYPYWAALLGAGLSTGLAAIGPGAGGGLVGASACKSVARHPEAQRPVTTAMLVGIGTTQSTAIYGFLISLILLFKSFPASTSYVPSFALLGAGFAMGFGGIGPGIGEGITGGYALDQVGRIPEKATLLTRTMLVGQAVSESTGIYSLVVALLLVLNA</sequence>
<evidence type="ECO:0000259" key="13">
    <source>
        <dbReference type="Pfam" id="PF00137"/>
    </source>
</evidence>
<evidence type="ECO:0000256" key="4">
    <source>
        <dbReference type="ARBA" id="ARBA00022547"/>
    </source>
</evidence>
<evidence type="ECO:0000256" key="12">
    <source>
        <dbReference type="HAMAP-Rule" id="MF_01396"/>
    </source>
</evidence>
<dbReference type="GO" id="GO:0046933">
    <property type="term" value="F:proton-transporting ATP synthase activity, rotational mechanism"/>
    <property type="evidence" value="ECO:0007669"/>
    <property type="project" value="UniProtKB-UniRule"/>
</dbReference>
<evidence type="ECO:0000256" key="11">
    <source>
        <dbReference type="ARBA" id="ARBA00023310"/>
    </source>
</evidence>
<dbReference type="PANTHER" id="PTHR10031">
    <property type="entry name" value="ATP SYNTHASE LIPID-BINDING PROTEIN, MITOCHONDRIAL"/>
    <property type="match status" value="1"/>
</dbReference>
<keyword evidence="11 12" id="KW-0066">ATP synthesis</keyword>
<keyword evidence="12" id="KW-1003">Cell membrane</keyword>
<feature type="domain" description="V-ATPase proteolipid subunit C-like" evidence="13">
    <location>
        <begin position="95"/>
        <end position="158"/>
    </location>
</feature>
<evidence type="ECO:0000256" key="10">
    <source>
        <dbReference type="ARBA" id="ARBA00023136"/>
    </source>
</evidence>
<feature type="transmembrane region" description="Helical" evidence="12">
    <location>
        <begin position="58"/>
        <end position="80"/>
    </location>
</feature>
<evidence type="ECO:0000256" key="8">
    <source>
        <dbReference type="ARBA" id="ARBA00023065"/>
    </source>
</evidence>
<gene>
    <name evidence="12" type="primary">atpE</name>
    <name evidence="14" type="ORF">SAMN02745206_01925</name>
</gene>
<dbReference type="NCBIfam" id="TIGR01260">
    <property type="entry name" value="ATP_synt_c"/>
    <property type="match status" value="3"/>
</dbReference>
<dbReference type="InterPro" id="IPR035921">
    <property type="entry name" value="F/V-ATP_Csub_sf"/>
</dbReference>
<dbReference type="OrthoDB" id="5418476at2"/>
<keyword evidence="15" id="KW-1185">Reference proteome</keyword>
<dbReference type="EMBL" id="FQVB01000017">
    <property type="protein sequence ID" value="SHF41217.1"/>
    <property type="molecule type" value="Genomic_DNA"/>
</dbReference>
<keyword evidence="8 12" id="KW-0406">Ion transport</keyword>
<organism evidence="14 15">
    <name type="scientific">Desulfacinum infernum DSM 9756</name>
    <dbReference type="NCBI Taxonomy" id="1121391"/>
    <lineage>
        <taxon>Bacteria</taxon>
        <taxon>Pseudomonadati</taxon>
        <taxon>Thermodesulfobacteriota</taxon>
        <taxon>Syntrophobacteria</taxon>
        <taxon>Syntrophobacterales</taxon>
        <taxon>Syntrophobacteraceae</taxon>
        <taxon>Desulfacinum</taxon>
    </lineage>
</organism>
<dbReference type="CDD" id="cd18121">
    <property type="entry name" value="ATP-synt_Fo_c"/>
    <property type="match status" value="3"/>
</dbReference>
<evidence type="ECO:0000256" key="7">
    <source>
        <dbReference type="ARBA" id="ARBA00022989"/>
    </source>
</evidence>
<keyword evidence="5 12" id="KW-0812">Transmembrane</keyword>
<dbReference type="InterPro" id="IPR005953">
    <property type="entry name" value="ATP_synth_csu_bac/chlpt"/>
</dbReference>
<protein>
    <recommendedName>
        <fullName evidence="12">ATP synthase subunit c</fullName>
    </recommendedName>
    <alternativeName>
        <fullName evidence="12">ATP synthase F(0) sector subunit c</fullName>
    </alternativeName>
    <alternativeName>
        <fullName evidence="12">F-type ATPase subunit c</fullName>
        <shortName evidence="12">F-ATPase subunit c</shortName>
    </alternativeName>
    <alternativeName>
        <fullName evidence="12">Lipid-binding protein</fullName>
    </alternativeName>
</protein>
<dbReference type="GO" id="GO:0045259">
    <property type="term" value="C:proton-transporting ATP synthase complex"/>
    <property type="evidence" value="ECO:0007669"/>
    <property type="project" value="UniProtKB-KW"/>
</dbReference>
<evidence type="ECO:0000256" key="9">
    <source>
        <dbReference type="ARBA" id="ARBA00023121"/>
    </source>
</evidence>
<reference evidence="15" key="1">
    <citation type="submission" date="2016-11" db="EMBL/GenBank/DDBJ databases">
        <authorList>
            <person name="Varghese N."/>
            <person name="Submissions S."/>
        </authorList>
    </citation>
    <scope>NUCLEOTIDE SEQUENCE [LARGE SCALE GENOMIC DNA]</scope>
    <source>
        <strain evidence="15">DSM 9756</strain>
    </source>
</reference>
<comment type="subcellular location">
    <subcellularLocation>
        <location evidence="12">Cell membrane</location>
        <topology evidence="12">Multi-pass membrane protein</topology>
    </subcellularLocation>
    <subcellularLocation>
        <location evidence="1">Membrane</location>
        <topology evidence="1">Multi-pass membrane protein</topology>
    </subcellularLocation>
</comment>
<evidence type="ECO:0000256" key="2">
    <source>
        <dbReference type="ARBA" id="ARBA00006704"/>
    </source>
</evidence>
<feature type="transmembrane region" description="Helical" evidence="12">
    <location>
        <begin position="217"/>
        <end position="241"/>
    </location>
</feature>
<comment type="function">
    <text evidence="12">F(1)F(0) ATP synthase produces ATP from ADP in the presence of a proton or sodium gradient. F-type ATPases consist of two structural domains, F(1) containing the extramembraneous catalytic core and F(0) containing the membrane proton channel, linked together by a central stalk and a peripheral stalk. During catalysis, ATP synthesis in the catalytic domain of F(1) is coupled via a rotary mechanism of the central stalk subunits to proton translocation.</text>
</comment>
<dbReference type="SUPFAM" id="SSF81333">
    <property type="entry name" value="F1F0 ATP synthase subunit C"/>
    <property type="match status" value="4"/>
</dbReference>
<accession>A0A1M5BFX7</accession>
<dbReference type="Proteomes" id="UP000184076">
    <property type="component" value="Unassembled WGS sequence"/>
</dbReference>
<dbReference type="InterPro" id="IPR002379">
    <property type="entry name" value="ATPase_proteolipid_c-like_dom"/>
</dbReference>
<name>A0A1M5BFX7_9BACT</name>
<feature type="transmembrane region" description="Helical" evidence="12">
    <location>
        <begin position="135"/>
        <end position="159"/>
    </location>
</feature>
<dbReference type="GO" id="GO:0033177">
    <property type="term" value="C:proton-transporting two-sector ATPase complex, proton-transporting domain"/>
    <property type="evidence" value="ECO:0007669"/>
    <property type="project" value="InterPro"/>
</dbReference>
<dbReference type="InterPro" id="IPR000454">
    <property type="entry name" value="ATP_synth_F0_csu"/>
</dbReference>
<evidence type="ECO:0000313" key="14">
    <source>
        <dbReference type="EMBL" id="SHF41217.1"/>
    </source>
</evidence>
<keyword evidence="4 12" id="KW-0138">CF(0)</keyword>
<feature type="domain" description="V-ATPase proteolipid subunit C-like" evidence="13">
    <location>
        <begin position="257"/>
        <end position="320"/>
    </location>
</feature>
<keyword evidence="6 12" id="KW-0375">Hydrogen ion transport</keyword>
<evidence type="ECO:0000256" key="6">
    <source>
        <dbReference type="ARBA" id="ARBA00022781"/>
    </source>
</evidence>
<dbReference type="Pfam" id="PF00137">
    <property type="entry name" value="ATP-synt_C"/>
    <property type="match status" value="4"/>
</dbReference>
<dbReference type="GO" id="GO:0008289">
    <property type="term" value="F:lipid binding"/>
    <property type="evidence" value="ECO:0007669"/>
    <property type="project" value="UniProtKB-KW"/>
</dbReference>
<dbReference type="Gene3D" id="1.20.120.610">
    <property type="entry name" value="lithium bound rotor ring of v- atpase"/>
    <property type="match status" value="3"/>
</dbReference>
<dbReference type="PRINTS" id="PR00124">
    <property type="entry name" value="ATPASEC"/>
</dbReference>
<proteinExistence type="inferred from homology"/>